<dbReference type="GO" id="GO:0015833">
    <property type="term" value="P:peptide transport"/>
    <property type="evidence" value="ECO:0007669"/>
    <property type="project" value="TreeGrafter"/>
</dbReference>
<gene>
    <name evidence="2" type="ORF">TSYNT_5444</name>
</gene>
<dbReference type="PROSITE" id="PS51257">
    <property type="entry name" value="PROKAR_LIPOPROTEIN"/>
    <property type="match status" value="1"/>
</dbReference>
<dbReference type="EMBL" id="DF976999">
    <property type="protein sequence ID" value="GAQ24597.1"/>
    <property type="molecule type" value="Genomic_DNA"/>
</dbReference>
<evidence type="ECO:0000259" key="1">
    <source>
        <dbReference type="Pfam" id="PF00496"/>
    </source>
</evidence>
<feature type="domain" description="Solute-binding protein family 5" evidence="1">
    <location>
        <begin position="95"/>
        <end position="452"/>
    </location>
</feature>
<dbReference type="GO" id="GO:0043190">
    <property type="term" value="C:ATP-binding cassette (ABC) transporter complex"/>
    <property type="evidence" value="ECO:0007669"/>
    <property type="project" value="InterPro"/>
</dbReference>
<dbReference type="Pfam" id="PF00496">
    <property type="entry name" value="SBP_bac_5"/>
    <property type="match status" value="1"/>
</dbReference>
<dbReference type="STRING" id="224999.GCA_001485475_00597"/>
<evidence type="ECO:0000313" key="3">
    <source>
        <dbReference type="Proteomes" id="UP000062160"/>
    </source>
</evidence>
<dbReference type="PIRSF" id="PIRSF002741">
    <property type="entry name" value="MppA"/>
    <property type="match status" value="1"/>
</dbReference>
<protein>
    <submittedName>
        <fullName evidence="2">Peptide/nickel transport system substrate-binding protein</fullName>
    </submittedName>
</protein>
<proteinExistence type="predicted"/>
<sequence>MKAHNLKRIICILIALFICITMVAGCGTGTKESKPETSEATGGAADEKDGGTLTIALSATPKNLDPVDYTGVYEGNVIINVCDTLVKYDKSLQNIIPAIATEWSVSDDMKTYTFKLRDDVYFQKGKYQDGRKMTAEDVKYSLERSAKESAMNRLSMLDHVDVVSDTEIKAVLKAPNAAFLTALTDAGNTIVPKEEVEGWGDQFGLHLVGTGPFKLVDFIKDDSVVLERNEKYWGQKPHLDGVVFKFISDINMMANALRTGEIDVATDLVGESINVIKQSDDLVLEEVPGLVVSYVYMNMMQGPTADRKVREAIISAVDIDEMVKGIYTWGEAQRGYLPLPPGSWGYDPSLESLIPAYNPEKAKQLLTEAGYPNGFETEIHVGNKPARMKMSTIMQNYLKQNLNIDMKIQVSEWGTFSDIASKGKAPLYGMSWTWYPDPYFFLNQMFHSSQIGSLGNGQGFNNPEVDKLLDDAVTTTVDINERAALYKKALKLIVEELPQIDYAHEKVIYGLNKNVQGFVVSPDNQINLVTSEINVWKQK</sequence>
<name>A0A0U9HCR9_9FIRM</name>
<dbReference type="CDD" id="cd00995">
    <property type="entry name" value="PBP2_NikA_DppA_OppA_like"/>
    <property type="match status" value="1"/>
</dbReference>
<accession>A0A0U9HCR9</accession>
<dbReference type="GO" id="GO:1904680">
    <property type="term" value="F:peptide transmembrane transporter activity"/>
    <property type="evidence" value="ECO:0007669"/>
    <property type="project" value="TreeGrafter"/>
</dbReference>
<dbReference type="AlphaFoldDB" id="A0A0U9HCR9"/>
<dbReference type="Gene3D" id="3.90.76.10">
    <property type="entry name" value="Dipeptide-binding Protein, Domain 1"/>
    <property type="match status" value="1"/>
</dbReference>
<dbReference type="Proteomes" id="UP000062160">
    <property type="component" value="Unassembled WGS sequence"/>
</dbReference>
<organism evidence="2">
    <name type="scientific">Tepidanaerobacter syntrophicus</name>
    <dbReference type="NCBI Taxonomy" id="224999"/>
    <lineage>
        <taxon>Bacteria</taxon>
        <taxon>Bacillati</taxon>
        <taxon>Bacillota</taxon>
        <taxon>Clostridia</taxon>
        <taxon>Thermosediminibacterales</taxon>
        <taxon>Tepidanaerobacteraceae</taxon>
        <taxon>Tepidanaerobacter</taxon>
    </lineage>
</organism>
<dbReference type="GO" id="GO:0042597">
    <property type="term" value="C:periplasmic space"/>
    <property type="evidence" value="ECO:0007669"/>
    <property type="project" value="UniProtKB-ARBA"/>
</dbReference>
<dbReference type="InterPro" id="IPR000914">
    <property type="entry name" value="SBP_5_dom"/>
</dbReference>
<dbReference type="PANTHER" id="PTHR30290">
    <property type="entry name" value="PERIPLASMIC BINDING COMPONENT OF ABC TRANSPORTER"/>
    <property type="match status" value="1"/>
</dbReference>
<dbReference type="Gene3D" id="3.10.105.10">
    <property type="entry name" value="Dipeptide-binding Protein, Domain 3"/>
    <property type="match status" value="1"/>
</dbReference>
<reference evidence="2" key="1">
    <citation type="journal article" date="2016" name="Genome Announc.">
        <title>Draft Genome Sequence of the Syntrophic Lactate-Degrading Bacterium Tepidanaerobacter syntrophicus JLT.</title>
        <authorList>
            <person name="Matsuura N."/>
            <person name="Ohashi A."/>
            <person name="Tourlousse D.M."/>
            <person name="Sekiguchi Y."/>
        </authorList>
    </citation>
    <scope>NUCLEOTIDE SEQUENCE [LARGE SCALE GENOMIC DNA]</scope>
    <source>
        <strain evidence="2">JL</strain>
    </source>
</reference>
<keyword evidence="3" id="KW-1185">Reference proteome</keyword>
<dbReference type="Gene3D" id="3.40.190.10">
    <property type="entry name" value="Periplasmic binding protein-like II"/>
    <property type="match status" value="1"/>
</dbReference>
<evidence type="ECO:0000313" key="2">
    <source>
        <dbReference type="EMBL" id="GAQ24597.1"/>
    </source>
</evidence>
<dbReference type="SUPFAM" id="SSF53850">
    <property type="entry name" value="Periplasmic binding protein-like II"/>
    <property type="match status" value="1"/>
</dbReference>
<dbReference type="InterPro" id="IPR039424">
    <property type="entry name" value="SBP_5"/>
</dbReference>
<dbReference type="InterPro" id="IPR030678">
    <property type="entry name" value="Peptide/Ni-bd"/>
</dbReference>